<dbReference type="PANTHER" id="PTHR16092">
    <property type="entry name" value="SEC3/SYNTAXIN-RELATED"/>
    <property type="match status" value="1"/>
</dbReference>
<comment type="caution">
    <text evidence="2">The sequence shown here is derived from an EMBL/GenBank/DDBJ whole genome shotgun (WGS) entry which is preliminary data.</text>
</comment>
<evidence type="ECO:0000313" key="3">
    <source>
        <dbReference type="Proteomes" id="UP000306102"/>
    </source>
</evidence>
<keyword evidence="3" id="KW-1185">Reference proteome</keyword>
<accession>A0A4S4CYE6</accession>
<reference evidence="2 3" key="1">
    <citation type="journal article" date="2018" name="Proc. Natl. Acad. Sci. U.S.A.">
        <title>Draft genome sequence of Camellia sinensis var. sinensis provides insights into the evolution of the tea genome and tea quality.</title>
        <authorList>
            <person name="Wei C."/>
            <person name="Yang H."/>
            <person name="Wang S."/>
            <person name="Zhao J."/>
            <person name="Liu C."/>
            <person name="Gao L."/>
            <person name="Xia E."/>
            <person name="Lu Y."/>
            <person name="Tai Y."/>
            <person name="She G."/>
            <person name="Sun J."/>
            <person name="Cao H."/>
            <person name="Tong W."/>
            <person name="Gao Q."/>
            <person name="Li Y."/>
            <person name="Deng W."/>
            <person name="Jiang X."/>
            <person name="Wang W."/>
            <person name="Chen Q."/>
            <person name="Zhang S."/>
            <person name="Li H."/>
            <person name="Wu J."/>
            <person name="Wang P."/>
            <person name="Li P."/>
            <person name="Shi C."/>
            <person name="Zheng F."/>
            <person name="Jian J."/>
            <person name="Huang B."/>
            <person name="Shan D."/>
            <person name="Shi M."/>
            <person name="Fang C."/>
            <person name="Yue Y."/>
            <person name="Li F."/>
            <person name="Li D."/>
            <person name="Wei S."/>
            <person name="Han B."/>
            <person name="Jiang C."/>
            <person name="Yin Y."/>
            <person name="Xia T."/>
            <person name="Zhang Z."/>
            <person name="Bennetzen J.L."/>
            <person name="Zhao S."/>
            <person name="Wan X."/>
        </authorList>
    </citation>
    <scope>NUCLEOTIDE SEQUENCE [LARGE SCALE GENOMIC DNA]</scope>
    <source>
        <strain evidence="3">cv. Shuchazao</strain>
        <tissue evidence="2">Leaf</tissue>
    </source>
</reference>
<dbReference type="Proteomes" id="UP000306102">
    <property type="component" value="Unassembled WGS sequence"/>
</dbReference>
<evidence type="ECO:0000313" key="2">
    <source>
        <dbReference type="EMBL" id="THF94910.1"/>
    </source>
</evidence>
<feature type="region of interest" description="Disordered" evidence="1">
    <location>
        <begin position="114"/>
        <end position="138"/>
    </location>
</feature>
<organism evidence="2 3">
    <name type="scientific">Camellia sinensis var. sinensis</name>
    <name type="common">China tea</name>
    <dbReference type="NCBI Taxonomy" id="542762"/>
    <lineage>
        <taxon>Eukaryota</taxon>
        <taxon>Viridiplantae</taxon>
        <taxon>Streptophyta</taxon>
        <taxon>Embryophyta</taxon>
        <taxon>Tracheophyta</taxon>
        <taxon>Spermatophyta</taxon>
        <taxon>Magnoliopsida</taxon>
        <taxon>eudicotyledons</taxon>
        <taxon>Gunneridae</taxon>
        <taxon>Pentapetalae</taxon>
        <taxon>asterids</taxon>
        <taxon>Ericales</taxon>
        <taxon>Theaceae</taxon>
        <taxon>Camellia</taxon>
    </lineage>
</organism>
<dbReference type="GO" id="GO:0006893">
    <property type="term" value="P:Golgi to plasma membrane transport"/>
    <property type="evidence" value="ECO:0007669"/>
    <property type="project" value="TreeGrafter"/>
</dbReference>
<dbReference type="PANTHER" id="PTHR16092:SF14">
    <property type="entry name" value="EXOCYST COMPLEX COMPONENT 1 ISOFORM X1"/>
    <property type="match status" value="1"/>
</dbReference>
<dbReference type="EMBL" id="SDRB02013438">
    <property type="protein sequence ID" value="THF94910.1"/>
    <property type="molecule type" value="Genomic_DNA"/>
</dbReference>
<dbReference type="GO" id="GO:0006887">
    <property type="term" value="P:exocytosis"/>
    <property type="evidence" value="ECO:0007669"/>
    <property type="project" value="TreeGrafter"/>
</dbReference>
<gene>
    <name evidence="2" type="ORF">TEA_007616</name>
</gene>
<dbReference type="AlphaFoldDB" id="A0A4S4CYE6"/>
<dbReference type="STRING" id="542762.A0A4S4CYE6"/>
<proteinExistence type="predicted"/>
<dbReference type="GO" id="GO:0000145">
    <property type="term" value="C:exocyst"/>
    <property type="evidence" value="ECO:0007669"/>
    <property type="project" value="TreeGrafter"/>
</dbReference>
<protein>
    <submittedName>
        <fullName evidence="2">Uncharacterized protein</fullName>
    </submittedName>
</protein>
<evidence type="ECO:0000256" key="1">
    <source>
        <dbReference type="SAM" id="MobiDB-lite"/>
    </source>
</evidence>
<dbReference type="GO" id="GO:0005886">
    <property type="term" value="C:plasma membrane"/>
    <property type="evidence" value="ECO:0007669"/>
    <property type="project" value="TreeGrafter"/>
</dbReference>
<dbReference type="GO" id="GO:0005546">
    <property type="term" value="F:phosphatidylinositol-4,5-bisphosphate binding"/>
    <property type="evidence" value="ECO:0007669"/>
    <property type="project" value="TreeGrafter"/>
</dbReference>
<sequence>MGVWVRDEVVGQVVQIVVAMGDWRSQIFIPEADDGWEGGYGGASQAISFRQEPKGCDAMSPEGQRLTSTGVQNCLGRPTNLLTISVRDHGRLVGLHLRSGLNARVGQSVLGPRSSVNGGVNRDSLGLSRSTNAESGVAHREWTAQAPKGGRDVAKATGLPRETFNQSNGFVLSWDEAKYAVIPDLGRCNASSVPLTMPLKQDVDVGGVKGGWETVVPDRWENCIDKVLGVEKFQVQSEGSVDMGSSSGSEEVVWEELGVLLMLQPLAMVNVGIGGNNWGMAFGDTVPTTEKFSEWVLSRISEVSCLLGVSFEGHEGFYFVFSNRGILAKWCSFDGGGVAGCPIPFQLGLSKVDLRKVVKSSLSGVDKSISAMYKKLQKNLTSEELLPSLWDKCKKEFLDKYDSFAQLVAKIYPTETIPSVAEMRDLLATM</sequence>
<name>A0A4S4CYE6_CAMSN</name>